<dbReference type="PANTHER" id="PTHR43201">
    <property type="entry name" value="ACYL-COA SYNTHETASE"/>
    <property type="match status" value="1"/>
</dbReference>
<dbReference type="EMBL" id="VFOS01000001">
    <property type="protein sequence ID" value="TQL63791.1"/>
    <property type="molecule type" value="Genomic_DNA"/>
</dbReference>
<keyword evidence="4" id="KW-0436">Ligase</keyword>
<dbReference type="Pfam" id="PF00501">
    <property type="entry name" value="AMP-binding"/>
    <property type="match status" value="1"/>
</dbReference>
<dbReference type="InterPro" id="IPR042099">
    <property type="entry name" value="ANL_N_sf"/>
</dbReference>
<gene>
    <name evidence="4" type="ORF">FB461_0267</name>
</gene>
<protein>
    <submittedName>
        <fullName evidence="4">O-succinylbenzoic acid--CoA ligase</fullName>
    </submittedName>
</protein>
<dbReference type="Proteomes" id="UP000315389">
    <property type="component" value="Unassembled WGS sequence"/>
</dbReference>
<comment type="caution">
    <text evidence="4">The sequence shown here is derived from an EMBL/GenBank/DDBJ whole genome shotgun (WGS) entry which is preliminary data.</text>
</comment>
<organism evidence="4 5">
    <name type="scientific">Rarobacter faecitabidus</name>
    <dbReference type="NCBI Taxonomy" id="13243"/>
    <lineage>
        <taxon>Bacteria</taxon>
        <taxon>Bacillati</taxon>
        <taxon>Actinomycetota</taxon>
        <taxon>Actinomycetes</taxon>
        <taxon>Micrococcales</taxon>
        <taxon>Rarobacteraceae</taxon>
        <taxon>Rarobacter</taxon>
    </lineage>
</organism>
<reference evidence="4 5" key="1">
    <citation type="submission" date="2019-06" db="EMBL/GenBank/DDBJ databases">
        <title>Sequencing the genomes of 1000 actinobacteria strains.</title>
        <authorList>
            <person name="Klenk H.-P."/>
        </authorList>
    </citation>
    <scope>NUCLEOTIDE SEQUENCE [LARGE SCALE GENOMIC DNA]</scope>
    <source>
        <strain evidence="4 5">DSM 4813</strain>
    </source>
</reference>
<dbReference type="AlphaFoldDB" id="A0A542ZTW3"/>
<dbReference type="InterPro" id="IPR045851">
    <property type="entry name" value="AMP-bd_C_sf"/>
</dbReference>
<feature type="domain" description="AMP-dependent synthetase/ligase" evidence="2">
    <location>
        <begin position="41"/>
        <end position="198"/>
    </location>
</feature>
<feature type="domain" description="AMP-binding enzyme C-terminal" evidence="3">
    <location>
        <begin position="300"/>
        <end position="372"/>
    </location>
</feature>
<dbReference type="GO" id="GO:0031956">
    <property type="term" value="F:medium-chain fatty acid-CoA ligase activity"/>
    <property type="evidence" value="ECO:0007669"/>
    <property type="project" value="TreeGrafter"/>
</dbReference>
<dbReference type="InterPro" id="IPR025110">
    <property type="entry name" value="AMP-bd_C"/>
</dbReference>
<name>A0A542ZTW3_RARFA</name>
<sequence length="388" mass="40248">MSYDDLVPHSRPSAATSGAQPVESEVRALVAGEVDHLVVGTSGSSGGSRRVRLSRVALQASAAATHRRLGGPGNWLLCLPTSHIAGIQVLIRAVLAGTNVVTQPLDDGFAPQAFANTARELGPGRRYTSIVPTQLTRLLAHDEGTAALARFDAVLVGGAATDPELLTEARLAGVNAVTTYGMTETCGGCVYDGRALDGVELSIDPAGRIRVRGPVLADGYLDAEGNLDEAATNQHLTADGWWVTNDLGFIDHGLLRVTGRADRIINTGGVKVDPEAIAAAVRCALAPKSEALGDGAPGYEVHVLGLPDREWGERVVAAVTPTAGEDVPTSPVRWSTERVLALRTAIARELGRAAAPAEVFTVASLPRGDLGKVDQAALATLLQAAPQG</sequence>
<evidence type="ECO:0000259" key="2">
    <source>
        <dbReference type="Pfam" id="PF00501"/>
    </source>
</evidence>
<feature type="region of interest" description="Disordered" evidence="1">
    <location>
        <begin position="1"/>
        <end position="22"/>
    </location>
</feature>
<dbReference type="Gene3D" id="3.40.50.12780">
    <property type="entry name" value="N-terminal domain of ligase-like"/>
    <property type="match status" value="1"/>
</dbReference>
<dbReference type="PANTHER" id="PTHR43201:SF32">
    <property type="entry name" value="2-SUCCINYLBENZOATE--COA LIGASE, CHLOROPLASTIC_PEROXISOMAL"/>
    <property type="match status" value="1"/>
</dbReference>
<accession>A0A542ZTW3</accession>
<evidence type="ECO:0000313" key="5">
    <source>
        <dbReference type="Proteomes" id="UP000315389"/>
    </source>
</evidence>
<dbReference type="Pfam" id="PF13193">
    <property type="entry name" value="AMP-binding_C"/>
    <property type="match status" value="1"/>
</dbReference>
<evidence type="ECO:0000259" key="3">
    <source>
        <dbReference type="Pfam" id="PF13193"/>
    </source>
</evidence>
<dbReference type="OrthoDB" id="9803968at2"/>
<keyword evidence="5" id="KW-1185">Reference proteome</keyword>
<dbReference type="InterPro" id="IPR000873">
    <property type="entry name" value="AMP-dep_synth/lig_dom"/>
</dbReference>
<proteinExistence type="predicted"/>
<dbReference type="SUPFAM" id="SSF56801">
    <property type="entry name" value="Acetyl-CoA synthetase-like"/>
    <property type="match status" value="1"/>
</dbReference>
<evidence type="ECO:0000313" key="4">
    <source>
        <dbReference type="EMBL" id="TQL63791.1"/>
    </source>
</evidence>
<evidence type="ECO:0000256" key="1">
    <source>
        <dbReference type="SAM" id="MobiDB-lite"/>
    </source>
</evidence>
<dbReference type="GO" id="GO:0006631">
    <property type="term" value="P:fatty acid metabolic process"/>
    <property type="evidence" value="ECO:0007669"/>
    <property type="project" value="TreeGrafter"/>
</dbReference>
<dbReference type="Gene3D" id="3.30.300.30">
    <property type="match status" value="1"/>
</dbReference>